<dbReference type="AlphaFoldDB" id="A0A0A9GIM0"/>
<reference evidence="1" key="1">
    <citation type="submission" date="2014-09" db="EMBL/GenBank/DDBJ databases">
        <authorList>
            <person name="Magalhaes I.L.F."/>
            <person name="Oliveira U."/>
            <person name="Santos F.R."/>
            <person name="Vidigal T.H.D.A."/>
            <person name="Brescovit A.D."/>
            <person name="Santos A.J."/>
        </authorList>
    </citation>
    <scope>NUCLEOTIDE SEQUENCE</scope>
    <source>
        <tissue evidence="1">Shoot tissue taken approximately 20 cm above the soil surface</tissue>
    </source>
</reference>
<sequence>MPSLLTAHCQAATADGAKTSAWHPPGACSLAHQLIPVQNLPNFAVGIDLILGCSHAKFHSQHSAREGEKKSITIYLAAYQF</sequence>
<dbReference type="EMBL" id="GBRH01173569">
    <property type="protein sequence ID" value="JAE24327.1"/>
    <property type="molecule type" value="Transcribed_RNA"/>
</dbReference>
<reference evidence="1" key="2">
    <citation type="journal article" date="2015" name="Data Brief">
        <title>Shoot transcriptome of the giant reed, Arundo donax.</title>
        <authorList>
            <person name="Barrero R.A."/>
            <person name="Guerrero F.D."/>
            <person name="Moolhuijzen P."/>
            <person name="Goolsby J.A."/>
            <person name="Tidwell J."/>
            <person name="Bellgard S.E."/>
            <person name="Bellgard M.I."/>
        </authorList>
    </citation>
    <scope>NUCLEOTIDE SEQUENCE</scope>
    <source>
        <tissue evidence="1">Shoot tissue taken approximately 20 cm above the soil surface</tissue>
    </source>
</reference>
<protein>
    <submittedName>
        <fullName evidence="1">Uncharacterized protein</fullName>
    </submittedName>
</protein>
<name>A0A0A9GIM0_ARUDO</name>
<organism evidence="1">
    <name type="scientific">Arundo donax</name>
    <name type="common">Giant reed</name>
    <name type="synonym">Donax arundinaceus</name>
    <dbReference type="NCBI Taxonomy" id="35708"/>
    <lineage>
        <taxon>Eukaryota</taxon>
        <taxon>Viridiplantae</taxon>
        <taxon>Streptophyta</taxon>
        <taxon>Embryophyta</taxon>
        <taxon>Tracheophyta</taxon>
        <taxon>Spermatophyta</taxon>
        <taxon>Magnoliopsida</taxon>
        <taxon>Liliopsida</taxon>
        <taxon>Poales</taxon>
        <taxon>Poaceae</taxon>
        <taxon>PACMAD clade</taxon>
        <taxon>Arundinoideae</taxon>
        <taxon>Arundineae</taxon>
        <taxon>Arundo</taxon>
    </lineage>
</organism>
<evidence type="ECO:0000313" key="1">
    <source>
        <dbReference type="EMBL" id="JAE24327.1"/>
    </source>
</evidence>
<proteinExistence type="predicted"/>
<accession>A0A0A9GIM0</accession>